<keyword evidence="3" id="KW-0732">Signal</keyword>
<comment type="caution">
    <text evidence="5">The sequence shown here is derived from an EMBL/GenBank/DDBJ whole genome shotgun (WGS) entry which is preliminary data.</text>
</comment>
<keyword evidence="6" id="KW-1185">Reference proteome</keyword>
<dbReference type="PANTHER" id="PTHR37423">
    <property type="entry name" value="SOLUBLE LYTIC MUREIN TRANSGLYCOSYLASE-RELATED"/>
    <property type="match status" value="1"/>
</dbReference>
<evidence type="ECO:0000256" key="3">
    <source>
        <dbReference type="SAM" id="SignalP"/>
    </source>
</evidence>
<dbReference type="Gene3D" id="1.10.530.10">
    <property type="match status" value="1"/>
</dbReference>
<dbReference type="SUPFAM" id="SSF53955">
    <property type="entry name" value="Lysozyme-like"/>
    <property type="match status" value="1"/>
</dbReference>
<organism evidence="5 6">
    <name type="scientific">Roseinatronobacter monicus</name>
    <dbReference type="NCBI Taxonomy" id="393481"/>
    <lineage>
        <taxon>Bacteria</taxon>
        <taxon>Pseudomonadati</taxon>
        <taxon>Pseudomonadota</taxon>
        <taxon>Alphaproteobacteria</taxon>
        <taxon>Rhodobacterales</taxon>
        <taxon>Paracoccaceae</taxon>
        <taxon>Roseinatronobacter</taxon>
    </lineage>
</organism>
<dbReference type="InterPro" id="IPR023346">
    <property type="entry name" value="Lysozyme-like_dom_sf"/>
</dbReference>
<protein>
    <submittedName>
        <fullName evidence="5">Transglycosylase-like protein with SLT domain</fullName>
    </submittedName>
</protein>
<sequence length="390" mass="41826">MRDRPSTRAAALAHLVLIAGLGAGAGQPAHAQGVPIFDAAQAMEQARQFAERLQDEALQIGKGDQRASIEEIKRQQLAQLDAIIESSTISAQSMGTTIQSLEAGQGAESAATSVFPDTETSLPARQLFGDARQNVEEIIIQGARDTYHHPGVARAGLSPVQWRALLQALIWQESRFNPAAQSPVGAYGLTQIMPGTASDLGINPAYRTDPLLQVQGGGRYLARRLDQLGGDIILALAAYNAGLGRVQQYGGVPPFAETQNYVQVIPRKYNEYLRLIGGEDALGTISAAHMANAELGLRGMAAIGYAELGHANIRHAAERLAAIVTQVGQGEDWAEAQALNTYARAEIGRLLVLSMRMQAARAQPLSAQQLMVIAQMADEKRFSDLTLEEF</sequence>
<evidence type="ECO:0000256" key="1">
    <source>
        <dbReference type="ARBA" id="ARBA00007734"/>
    </source>
</evidence>
<dbReference type="Pfam" id="PF01464">
    <property type="entry name" value="SLT"/>
    <property type="match status" value="1"/>
</dbReference>
<gene>
    <name evidence="5" type="ORF">BD293_4063</name>
</gene>
<comment type="similarity">
    <text evidence="2">Belongs to the virb1 family.</text>
</comment>
<feature type="signal peptide" evidence="3">
    <location>
        <begin position="1"/>
        <end position="31"/>
    </location>
</feature>
<evidence type="ECO:0000313" key="6">
    <source>
        <dbReference type="Proteomes" id="UP000320582"/>
    </source>
</evidence>
<accession>A0A543K4Y8</accession>
<dbReference type="AlphaFoldDB" id="A0A543K4Y8"/>
<evidence type="ECO:0000259" key="4">
    <source>
        <dbReference type="Pfam" id="PF01464"/>
    </source>
</evidence>
<dbReference type="Proteomes" id="UP000320582">
    <property type="component" value="Unassembled WGS sequence"/>
</dbReference>
<name>A0A543K4Y8_9RHOB</name>
<dbReference type="CDD" id="cd00254">
    <property type="entry name" value="LT-like"/>
    <property type="match status" value="1"/>
</dbReference>
<feature type="domain" description="Transglycosylase SLT" evidence="4">
    <location>
        <begin position="162"/>
        <end position="259"/>
    </location>
</feature>
<reference evidence="5 6" key="1">
    <citation type="submission" date="2019-06" db="EMBL/GenBank/DDBJ databases">
        <title>Genomic Encyclopedia of Archaeal and Bacterial Type Strains, Phase II (KMG-II): from individual species to whole genera.</title>
        <authorList>
            <person name="Goeker M."/>
        </authorList>
    </citation>
    <scope>NUCLEOTIDE SEQUENCE [LARGE SCALE GENOMIC DNA]</scope>
    <source>
        <strain evidence="5 6">DSM 18423</strain>
    </source>
</reference>
<feature type="chain" id="PRO_5022211756" evidence="3">
    <location>
        <begin position="32"/>
        <end position="390"/>
    </location>
</feature>
<dbReference type="RefSeq" id="WP_170207243.1">
    <property type="nucleotide sequence ID" value="NZ_VFPT01000003.1"/>
</dbReference>
<proteinExistence type="inferred from homology"/>
<dbReference type="PANTHER" id="PTHR37423:SF2">
    <property type="entry name" value="MEMBRANE-BOUND LYTIC MUREIN TRANSGLYCOSYLASE C"/>
    <property type="match status" value="1"/>
</dbReference>
<dbReference type="EMBL" id="VFPT01000003">
    <property type="protein sequence ID" value="TQM90138.1"/>
    <property type="molecule type" value="Genomic_DNA"/>
</dbReference>
<comment type="similarity">
    <text evidence="1">Belongs to the transglycosylase Slt family.</text>
</comment>
<dbReference type="InterPro" id="IPR008258">
    <property type="entry name" value="Transglycosylase_SLT_dom_1"/>
</dbReference>
<evidence type="ECO:0000256" key="2">
    <source>
        <dbReference type="ARBA" id="ARBA00009387"/>
    </source>
</evidence>
<evidence type="ECO:0000313" key="5">
    <source>
        <dbReference type="EMBL" id="TQM90138.1"/>
    </source>
</evidence>